<dbReference type="InterPro" id="IPR008930">
    <property type="entry name" value="Terpenoid_cyclase/PrenylTrfase"/>
</dbReference>
<dbReference type="Proteomes" id="UP000050417">
    <property type="component" value="Unassembled WGS sequence"/>
</dbReference>
<dbReference type="RefSeq" id="WP_075064406.1">
    <property type="nucleotide sequence ID" value="NZ_LGCL01000043.1"/>
</dbReference>
<dbReference type="SUPFAM" id="SSF48239">
    <property type="entry name" value="Terpenoid cyclases/Protein prenyltransferases"/>
    <property type="match status" value="1"/>
</dbReference>
<proteinExistence type="predicted"/>
<dbReference type="EMBL" id="LGCL01000043">
    <property type="protein sequence ID" value="KPL70903.1"/>
    <property type="molecule type" value="Genomic_DNA"/>
</dbReference>
<comment type="caution">
    <text evidence="1">The sequence shown here is derived from an EMBL/GenBank/DDBJ whole genome shotgun (WGS) entry which is preliminary data.</text>
</comment>
<evidence type="ECO:0008006" key="3">
    <source>
        <dbReference type="Google" id="ProtNLM"/>
    </source>
</evidence>
<sequence length="339" mass="37497">MPWLNHLSGDPLTWLLEPEEPAARFLALRDLQDLPEDHPDCQTTRAAAHQQGPIPAILEQMNPEGYWIEPGGGYNPKYRSTVWSLILLAQLGASARLDERIQRACAYQIDHSLSPNGPFGGSPNAPSSTVDCLQGNLCWALVRLGCRDERLNKAYEWMARSVTGEGVAPASERDAPLRYYAGKCGPNFACGANDKQSCAWGAAKVMLAFSVCPPQARTPLVERAIQQGIDFLFSVDPATAAYPSGYTGKPSTSWWKFGFPVFYITDILQIAEALAAHGCAKDPRLANTLQLILSKQGADGRWSLEYDYRGKTWLEWGEKKQPNKWVTLRALRVIKAAFD</sequence>
<dbReference type="STRING" id="1134406.ADN00_17880"/>
<evidence type="ECO:0000313" key="1">
    <source>
        <dbReference type="EMBL" id="KPL70903.1"/>
    </source>
</evidence>
<protein>
    <recommendedName>
        <fullName evidence="3">Nitrogen fixation protein NifH</fullName>
    </recommendedName>
</protein>
<keyword evidence="2" id="KW-1185">Reference proteome</keyword>
<name>A0A0P6X980_9CHLR</name>
<accession>A0A0P6X980</accession>
<dbReference type="Gene3D" id="1.50.10.20">
    <property type="match status" value="1"/>
</dbReference>
<reference evidence="1 2" key="1">
    <citation type="submission" date="2015-07" db="EMBL/GenBank/DDBJ databases">
        <title>Genome sequence of Ornatilinea apprima DSM 23815.</title>
        <authorList>
            <person name="Hemp J."/>
            <person name="Ward L.M."/>
            <person name="Pace L.A."/>
            <person name="Fischer W.W."/>
        </authorList>
    </citation>
    <scope>NUCLEOTIDE SEQUENCE [LARGE SCALE GENOMIC DNA]</scope>
    <source>
        <strain evidence="1 2">P3M-1</strain>
    </source>
</reference>
<dbReference type="OrthoDB" id="370326at2"/>
<organism evidence="1 2">
    <name type="scientific">Ornatilinea apprima</name>
    <dbReference type="NCBI Taxonomy" id="1134406"/>
    <lineage>
        <taxon>Bacteria</taxon>
        <taxon>Bacillati</taxon>
        <taxon>Chloroflexota</taxon>
        <taxon>Anaerolineae</taxon>
        <taxon>Anaerolineales</taxon>
        <taxon>Anaerolineaceae</taxon>
        <taxon>Ornatilinea</taxon>
    </lineage>
</organism>
<dbReference type="AlphaFoldDB" id="A0A0P6X980"/>
<gene>
    <name evidence="1" type="ORF">ADN00_17880</name>
</gene>
<evidence type="ECO:0000313" key="2">
    <source>
        <dbReference type="Proteomes" id="UP000050417"/>
    </source>
</evidence>